<evidence type="ECO:0000256" key="2">
    <source>
        <dbReference type="PIRSR" id="PIRSR605511-1"/>
    </source>
</evidence>
<feature type="binding site" evidence="3">
    <location>
        <position position="217"/>
    </location>
    <ligand>
        <name>a divalent metal cation</name>
        <dbReference type="ChEBI" id="CHEBI:60240"/>
    </ligand>
</feature>
<dbReference type="AlphaFoldDB" id="A0A1X9YRQ1"/>
<evidence type="ECO:0000313" key="6">
    <source>
        <dbReference type="Proteomes" id="UP000266292"/>
    </source>
</evidence>
<comment type="similarity">
    <text evidence="1">Belongs to the SMP-30/CGR1 family.</text>
</comment>
<dbReference type="InterPro" id="IPR005511">
    <property type="entry name" value="SMP-30"/>
</dbReference>
<dbReference type="Gene3D" id="2.120.10.30">
    <property type="entry name" value="TolB, C-terminal domain"/>
    <property type="match status" value="1"/>
</dbReference>
<feature type="binding site" evidence="3">
    <location>
        <position position="167"/>
    </location>
    <ligand>
        <name>a divalent metal cation</name>
        <dbReference type="ChEBI" id="CHEBI:60240"/>
    </ligand>
</feature>
<protein>
    <recommendedName>
        <fullName evidence="4">SMP-30/Gluconolactonase/LRE-like region domain-containing protein</fullName>
    </recommendedName>
</protein>
<dbReference type="InterPro" id="IPR011042">
    <property type="entry name" value="6-blade_b-propeller_TolB-like"/>
</dbReference>
<gene>
    <name evidence="5" type="ORF">CA264_08885</name>
</gene>
<feature type="binding site" evidence="3">
    <location>
        <position position="121"/>
    </location>
    <ligand>
        <name>substrate</name>
    </ligand>
</feature>
<dbReference type="PANTHER" id="PTHR10907:SF47">
    <property type="entry name" value="REGUCALCIN"/>
    <property type="match status" value="1"/>
</dbReference>
<feature type="active site" description="Proton donor/acceptor" evidence="2">
    <location>
        <position position="217"/>
    </location>
</feature>
<dbReference type="InterPro" id="IPR013658">
    <property type="entry name" value="SGL"/>
</dbReference>
<dbReference type="OrthoDB" id="2633250at2"/>
<dbReference type="SUPFAM" id="SSF63829">
    <property type="entry name" value="Calcium-dependent phosphotriesterase"/>
    <property type="match status" value="1"/>
</dbReference>
<name>A0A1X9YRQ1_9BACT</name>
<feature type="binding site" evidence="3">
    <location>
        <position position="139"/>
    </location>
    <ligand>
        <name>substrate</name>
    </ligand>
</feature>
<dbReference type="STRING" id="709015.GCA_000472485_01789"/>
<accession>A0A1X9YRQ1</accession>
<dbReference type="GO" id="GO:0005509">
    <property type="term" value="F:calcium ion binding"/>
    <property type="evidence" value="ECO:0007669"/>
    <property type="project" value="TreeGrafter"/>
</dbReference>
<dbReference type="KEGG" id="pact:CA264_08885"/>
<dbReference type="GO" id="GO:0019853">
    <property type="term" value="P:L-ascorbic acid biosynthetic process"/>
    <property type="evidence" value="ECO:0007669"/>
    <property type="project" value="TreeGrafter"/>
</dbReference>
<evidence type="ECO:0000259" key="4">
    <source>
        <dbReference type="Pfam" id="PF08450"/>
    </source>
</evidence>
<keyword evidence="3" id="KW-0479">Metal-binding</keyword>
<evidence type="ECO:0000313" key="5">
    <source>
        <dbReference type="EMBL" id="ARS35542.1"/>
    </source>
</evidence>
<dbReference type="EMBL" id="CP021235">
    <property type="protein sequence ID" value="ARS35542.1"/>
    <property type="molecule type" value="Genomic_DNA"/>
</dbReference>
<keyword evidence="6" id="KW-1185">Reference proteome</keyword>
<dbReference type="Pfam" id="PF08450">
    <property type="entry name" value="SGL"/>
    <property type="match status" value="1"/>
</dbReference>
<feature type="binding site" evidence="3">
    <location>
        <position position="37"/>
    </location>
    <ligand>
        <name>a divalent metal cation</name>
        <dbReference type="ChEBI" id="CHEBI:60240"/>
    </ligand>
</feature>
<sequence length="313" mass="34002">MVSSHFHTGALTKKSTLPTHDPLIASTVAGTQSRLGEGPCWHPQEQVLYWVDIEGQALRKYSPGTKEVVAYPMPERVNAVVPMAGGGLLLALHNRVCSYNTATGEIGTLARPLTDASIRLNDGKCDPCGRFWVGTMALDVRAGAAALYCVQQNLQVTLALQHLTISNGLAWSKNGDTFYFTDSPTRTVQAFDFDLAAGSIRNPRVVVRVPEQEGMPDGLDIDVNGNLWIALHGSAAVACFNPDTGEQLQRVEVEAINVTSCTFGGPNLDTLYITTAREWLPEEQLEKYPLSGSVFEVKPGVKGREVNFFRPSV</sequence>
<comment type="cofactor">
    <cofactor evidence="3">
        <name>Zn(2+)</name>
        <dbReference type="ChEBI" id="CHEBI:29105"/>
    </cofactor>
    <text evidence="3">Binds 1 divalent metal cation per subunit.</text>
</comment>
<feature type="binding site" evidence="3">
    <location>
        <position position="119"/>
    </location>
    <ligand>
        <name>substrate</name>
    </ligand>
</feature>
<proteinExistence type="inferred from homology"/>
<dbReference type="PRINTS" id="PR01790">
    <property type="entry name" value="SMP30FAMILY"/>
</dbReference>
<dbReference type="Proteomes" id="UP000266292">
    <property type="component" value="Chromosome"/>
</dbReference>
<dbReference type="PANTHER" id="PTHR10907">
    <property type="entry name" value="REGUCALCIN"/>
    <property type="match status" value="1"/>
</dbReference>
<evidence type="ECO:0000256" key="1">
    <source>
        <dbReference type="ARBA" id="ARBA00008853"/>
    </source>
</evidence>
<organism evidence="5 6">
    <name type="scientific">Pontibacter actiniarum</name>
    <dbReference type="NCBI Taxonomy" id="323450"/>
    <lineage>
        <taxon>Bacteria</taxon>
        <taxon>Pseudomonadati</taxon>
        <taxon>Bacteroidota</taxon>
        <taxon>Cytophagia</taxon>
        <taxon>Cytophagales</taxon>
        <taxon>Hymenobacteraceae</taxon>
        <taxon>Pontibacter</taxon>
    </lineage>
</organism>
<feature type="domain" description="SMP-30/Gluconolactonase/LRE-like region" evidence="4">
    <location>
        <begin position="35"/>
        <end position="277"/>
    </location>
</feature>
<keyword evidence="3" id="KW-0862">Zinc</keyword>
<dbReference type="GO" id="GO:0004341">
    <property type="term" value="F:gluconolactonase activity"/>
    <property type="evidence" value="ECO:0007669"/>
    <property type="project" value="TreeGrafter"/>
</dbReference>
<evidence type="ECO:0000256" key="3">
    <source>
        <dbReference type="PIRSR" id="PIRSR605511-2"/>
    </source>
</evidence>
<reference evidence="6" key="1">
    <citation type="submission" date="2017-05" db="EMBL/GenBank/DDBJ databases">
        <authorList>
            <person name="Ray J."/>
            <person name="Price M."/>
            <person name="Deutschbauer A."/>
        </authorList>
    </citation>
    <scope>NUCLEOTIDE SEQUENCE [LARGE SCALE GENOMIC DNA]</scope>
    <source>
        <strain evidence="6">DSM 19842</strain>
    </source>
</reference>